<dbReference type="GO" id="GO:0046872">
    <property type="term" value="F:metal ion binding"/>
    <property type="evidence" value="ECO:0007669"/>
    <property type="project" value="UniProtKB-KW"/>
</dbReference>
<dbReference type="InterPro" id="IPR009056">
    <property type="entry name" value="Cyt_c-like_dom"/>
</dbReference>
<dbReference type="GO" id="GO:0004130">
    <property type="term" value="F:cytochrome-c peroxidase activity"/>
    <property type="evidence" value="ECO:0007669"/>
    <property type="project" value="TreeGrafter"/>
</dbReference>
<dbReference type="PANTHER" id="PTHR30600">
    <property type="entry name" value="CYTOCHROME C PEROXIDASE-RELATED"/>
    <property type="match status" value="1"/>
</dbReference>
<feature type="chain" id="PRO_5013363184" description="Cytochrome c domain-containing protein" evidence="5">
    <location>
        <begin position="22"/>
        <end position="559"/>
    </location>
</feature>
<evidence type="ECO:0000256" key="3">
    <source>
        <dbReference type="ARBA" id="ARBA00023004"/>
    </source>
</evidence>
<feature type="signal peptide" evidence="5">
    <location>
        <begin position="1"/>
        <end position="21"/>
    </location>
</feature>
<dbReference type="InterPro" id="IPR047758">
    <property type="entry name" value="CytoC_perox"/>
</dbReference>
<dbReference type="InterPro" id="IPR036909">
    <property type="entry name" value="Cyt_c-like_dom_sf"/>
</dbReference>
<sequence>MKYKILALSVFGLMTATVAYGAQQTVFLDQQWTKADRERFYFTPQGSYLIPYSWFIALEAGGQNKPFKDKNNIRRYGYLVDDNYSSANPDRLPIGFAKEPVKNGEAWLGYTCAACHTNDMRYKGQAIRIDGAPTLADFTAFNDGLNAALKSTLSNGKRFDRFARAVLGKEAANAEKTTLRGRVSNQAAWLKDFAKRSKPDHVFGAGRVDAFGVIMNEVFGYDLGLPENVRIPTAPVSYPFLWGTPRHDYVQWTGSAFNPFGRNVGEVLGAFGRVNLKVTSPDFGSTTARARELFELERLVAKLGTPHWPKALLGFIDQDRASRGEVLYKQSRYGEESCADCHALPDNAGHYPSTPAAENRFGVTFVKTHMTPLADIGTDSLTAKNFALRSVKSGSVAALLPAPFTNASVVPAPAMLTILVGLAAKDSNLHAQPPFNAPESAELIGYRQKADGLPPYAAPNLLAYRARPLDGIWASAPYLHNGSVPNLYELLLPPTKRSKVFYVGNREFDPYRVGFKSGYSINDFRFDTRLPGNRNYGHTYGTELSHNQRLDLLEFLKTL</sequence>
<keyword evidence="2 4" id="KW-0479">Metal-binding</keyword>
<gene>
    <name evidence="7" type="ORF">CRENPOLYSF1_920014</name>
</gene>
<dbReference type="OrthoDB" id="417271at2"/>
<evidence type="ECO:0000313" key="7">
    <source>
        <dbReference type="EMBL" id="SJM96553.1"/>
    </source>
</evidence>
<keyword evidence="8" id="KW-1185">Reference proteome</keyword>
<dbReference type="InterPro" id="IPR051395">
    <property type="entry name" value="Cytochrome_c_Peroxidase/MauG"/>
</dbReference>
<keyword evidence="5" id="KW-0732">Signal</keyword>
<dbReference type="EMBL" id="FUKI01000173">
    <property type="protein sequence ID" value="SJM96553.1"/>
    <property type="molecule type" value="Genomic_DNA"/>
</dbReference>
<keyword evidence="3 4" id="KW-0408">Iron</keyword>
<dbReference type="RefSeq" id="WP_087145366.1">
    <property type="nucleotide sequence ID" value="NZ_FUKI01000173.1"/>
</dbReference>
<accession>A0A1R4HK22</accession>
<dbReference type="Proteomes" id="UP000195667">
    <property type="component" value="Unassembled WGS sequence"/>
</dbReference>
<name>A0A1R4HK22_9GAMM</name>
<feature type="domain" description="Cytochrome c" evidence="6">
    <location>
        <begin position="319"/>
        <end position="451"/>
    </location>
</feature>
<proteinExistence type="predicted"/>
<protein>
    <recommendedName>
        <fullName evidence="6">Cytochrome c domain-containing protein</fullName>
    </recommendedName>
</protein>
<dbReference type="GO" id="GO:0009055">
    <property type="term" value="F:electron transfer activity"/>
    <property type="evidence" value="ECO:0007669"/>
    <property type="project" value="InterPro"/>
</dbReference>
<evidence type="ECO:0000256" key="1">
    <source>
        <dbReference type="ARBA" id="ARBA00022617"/>
    </source>
</evidence>
<dbReference type="PANTHER" id="PTHR30600:SF9">
    <property type="entry name" value="BLR7738 PROTEIN"/>
    <property type="match status" value="1"/>
</dbReference>
<evidence type="ECO:0000259" key="6">
    <source>
        <dbReference type="PROSITE" id="PS51007"/>
    </source>
</evidence>
<organism evidence="7 8">
    <name type="scientific">Crenothrix polyspora</name>
    <dbReference type="NCBI Taxonomy" id="360316"/>
    <lineage>
        <taxon>Bacteria</taxon>
        <taxon>Pseudomonadati</taxon>
        <taxon>Pseudomonadota</taxon>
        <taxon>Gammaproteobacteria</taxon>
        <taxon>Methylococcales</taxon>
        <taxon>Crenotrichaceae</taxon>
        <taxon>Crenothrix</taxon>
    </lineage>
</organism>
<evidence type="ECO:0000256" key="5">
    <source>
        <dbReference type="SAM" id="SignalP"/>
    </source>
</evidence>
<feature type="domain" description="Cytochrome c" evidence="6">
    <location>
        <begin position="99"/>
        <end position="187"/>
    </location>
</feature>
<evidence type="ECO:0000256" key="4">
    <source>
        <dbReference type="PROSITE-ProRule" id="PRU00433"/>
    </source>
</evidence>
<dbReference type="SUPFAM" id="SSF46626">
    <property type="entry name" value="Cytochrome c"/>
    <property type="match status" value="1"/>
</dbReference>
<dbReference type="AlphaFoldDB" id="A0A1R4HK22"/>
<evidence type="ECO:0000313" key="8">
    <source>
        <dbReference type="Proteomes" id="UP000195667"/>
    </source>
</evidence>
<evidence type="ECO:0000256" key="2">
    <source>
        <dbReference type="ARBA" id="ARBA00022723"/>
    </source>
</evidence>
<dbReference type="PROSITE" id="PS51007">
    <property type="entry name" value="CYTC"/>
    <property type="match status" value="2"/>
</dbReference>
<dbReference type="NCBIfam" id="NF040606">
    <property type="entry name" value="CytoC_perox"/>
    <property type="match status" value="1"/>
</dbReference>
<reference evidence="8" key="1">
    <citation type="submission" date="2017-02" db="EMBL/GenBank/DDBJ databases">
        <authorList>
            <person name="Daims H."/>
        </authorList>
    </citation>
    <scope>NUCLEOTIDE SEQUENCE [LARGE SCALE GENOMIC DNA]</scope>
</reference>
<dbReference type="GO" id="GO:0020037">
    <property type="term" value="F:heme binding"/>
    <property type="evidence" value="ECO:0007669"/>
    <property type="project" value="InterPro"/>
</dbReference>
<keyword evidence="1 4" id="KW-0349">Heme</keyword>
<dbReference type="Pfam" id="PF21419">
    <property type="entry name" value="RoxA-like_Cyt-c"/>
    <property type="match status" value="1"/>
</dbReference>
<dbReference type="Gene3D" id="1.10.760.10">
    <property type="entry name" value="Cytochrome c-like domain"/>
    <property type="match status" value="1"/>
</dbReference>